<name>A0A1S4FDQ7_AEDAE</name>
<dbReference type="HOGENOM" id="CLU_883432_0_0_1"/>
<dbReference type="OMA" id="DRRYCLK"/>
<feature type="transmembrane region" description="Helical" evidence="1">
    <location>
        <begin position="285"/>
        <end position="302"/>
    </location>
</feature>
<protein>
    <submittedName>
        <fullName evidence="2">AAEL006486-PA</fullName>
    </submittedName>
</protein>
<reference evidence="2" key="2">
    <citation type="journal article" date="2007" name="Science">
        <title>Genome sequence of Aedes aegypti, a major arbovirus vector.</title>
        <authorList>
            <person name="Nene V."/>
            <person name="Wortman J.R."/>
            <person name="Lawson D."/>
            <person name="Haas B."/>
            <person name="Kodira C."/>
            <person name="Tu Z.J."/>
            <person name="Loftus B."/>
            <person name="Xi Z."/>
            <person name="Megy K."/>
            <person name="Grabherr M."/>
            <person name="Ren Q."/>
            <person name="Zdobnov E.M."/>
            <person name="Lobo N.F."/>
            <person name="Campbell K.S."/>
            <person name="Brown S.E."/>
            <person name="Bonaldo M.F."/>
            <person name="Zhu J."/>
            <person name="Sinkins S.P."/>
            <person name="Hogenkamp D.G."/>
            <person name="Amedeo P."/>
            <person name="Arensburger P."/>
            <person name="Atkinson P.W."/>
            <person name="Bidwell S."/>
            <person name="Biedler J."/>
            <person name="Birney E."/>
            <person name="Bruggner R.V."/>
            <person name="Costas J."/>
            <person name="Coy M.R."/>
            <person name="Crabtree J."/>
            <person name="Crawford M."/>
            <person name="Debruyn B."/>
            <person name="Decaprio D."/>
            <person name="Eiglmeier K."/>
            <person name="Eisenstadt E."/>
            <person name="El-Dorry H."/>
            <person name="Gelbart W.M."/>
            <person name="Gomes S.L."/>
            <person name="Hammond M."/>
            <person name="Hannick L.I."/>
            <person name="Hogan J.R."/>
            <person name="Holmes M.H."/>
            <person name="Jaffe D."/>
            <person name="Johnston J.S."/>
            <person name="Kennedy R.C."/>
            <person name="Koo H."/>
            <person name="Kravitz S."/>
            <person name="Kriventseva E.V."/>
            <person name="Kulp D."/>
            <person name="Labutti K."/>
            <person name="Lee E."/>
            <person name="Li S."/>
            <person name="Lovin D.D."/>
            <person name="Mao C."/>
            <person name="Mauceli E."/>
            <person name="Menck C.F."/>
            <person name="Miller J.R."/>
            <person name="Montgomery P."/>
            <person name="Mori A."/>
            <person name="Nascimento A.L."/>
            <person name="Naveira H.F."/>
            <person name="Nusbaum C."/>
            <person name="O'leary S."/>
            <person name="Orvis J."/>
            <person name="Pertea M."/>
            <person name="Quesneville H."/>
            <person name="Reidenbach K.R."/>
            <person name="Rogers Y.H."/>
            <person name="Roth C.W."/>
            <person name="Schneider J.R."/>
            <person name="Schatz M."/>
            <person name="Shumway M."/>
            <person name="Stanke M."/>
            <person name="Stinson E.O."/>
            <person name="Tubio J.M."/>
            <person name="Vanzee J.P."/>
            <person name="Verjovski-Almeida S."/>
            <person name="Werner D."/>
            <person name="White O."/>
            <person name="Wyder S."/>
            <person name="Zeng Q."/>
            <person name="Zhao Q."/>
            <person name="Zhao Y."/>
            <person name="Hill C.A."/>
            <person name="Raikhel A.S."/>
            <person name="Soares M.B."/>
            <person name="Knudson D.L."/>
            <person name="Lee N.H."/>
            <person name="Galagan J."/>
            <person name="Salzberg S.L."/>
            <person name="Paulsen I.T."/>
            <person name="Dimopoulos G."/>
            <person name="Collins F.H."/>
            <person name="Birren B."/>
            <person name="Fraser-Liggett C.M."/>
            <person name="Severson D.W."/>
        </authorList>
    </citation>
    <scope>NUCLEOTIDE SEQUENCE [LARGE SCALE GENOMIC DNA]</scope>
    <source>
        <strain evidence="2">Liverpool</strain>
    </source>
</reference>
<dbReference type="EMBL" id="CH477393">
    <property type="protein sequence ID" value="EAT41917.1"/>
    <property type="molecule type" value="Genomic_DNA"/>
</dbReference>
<reference evidence="2" key="1">
    <citation type="submission" date="2005-10" db="EMBL/GenBank/DDBJ databases">
        <authorList>
            <person name="Loftus B.J."/>
            <person name="Nene V.M."/>
            <person name="Hannick L.I."/>
            <person name="Bidwell S."/>
            <person name="Haas B."/>
            <person name="Amedeo P."/>
            <person name="Orvis J."/>
            <person name="Wortman J.R."/>
            <person name="White O.R."/>
            <person name="Salzberg S."/>
            <person name="Shumway M."/>
            <person name="Koo H."/>
            <person name="Zhao Y."/>
            <person name="Holmes M."/>
            <person name="Miller J."/>
            <person name="Schatz M."/>
            <person name="Pop M."/>
            <person name="Pai G."/>
            <person name="Utterback T."/>
            <person name="Rogers Y.-H."/>
            <person name="Kravitz S."/>
            <person name="Fraser C.M."/>
        </authorList>
    </citation>
    <scope>NUCLEOTIDE SEQUENCE</scope>
    <source>
        <strain evidence="2">Liverpool</strain>
    </source>
</reference>
<sequence length="315" mass="35307">MDALERKLIDEFLASNVAVQVQERFKTQAARLIAAGEKYGLVLTDSVFTAATRQQVFEFLGHVVNLSASRSVQALEGDQLLDVRTEPLQKLTNEMAALHLSVIPMILVSLEADRRYCLKESIVVKVATRAGDISYMDLDGRCFTQLEPFLQKTKLPFGILCHLEPDSVLDVENHRLAMKFKVVGRQLMVQSVADGLLTAFNIVGSLALIVTSGFWITAIGLLTAGTSIYLIMRGVMGFLEIYRQGQMRGQRFTMFNNLLLTVFNIASLVFVSLPYSIGTMALKDSSKFFLVLCAFVDIWWLVMRRPMHTRGWVDV</sequence>
<proteinExistence type="predicted"/>
<dbReference type="Proteomes" id="UP000682892">
    <property type="component" value="Unassembled WGS sequence"/>
</dbReference>
<keyword evidence="1" id="KW-1133">Transmembrane helix</keyword>
<feature type="transmembrane region" description="Helical" evidence="1">
    <location>
        <begin position="214"/>
        <end position="232"/>
    </location>
</feature>
<feature type="transmembrane region" description="Helical" evidence="1">
    <location>
        <begin position="187"/>
        <end position="208"/>
    </location>
</feature>
<gene>
    <name evidence="2" type="ORF">AaeL_AAEL006486</name>
</gene>
<dbReference type="KEGG" id="aag:5568047"/>
<organism evidence="2 3">
    <name type="scientific">Aedes aegypti</name>
    <name type="common">Yellowfever mosquito</name>
    <name type="synonym">Culex aegypti</name>
    <dbReference type="NCBI Taxonomy" id="7159"/>
    <lineage>
        <taxon>Eukaryota</taxon>
        <taxon>Metazoa</taxon>
        <taxon>Ecdysozoa</taxon>
        <taxon>Arthropoda</taxon>
        <taxon>Hexapoda</taxon>
        <taxon>Insecta</taxon>
        <taxon>Pterygota</taxon>
        <taxon>Neoptera</taxon>
        <taxon>Endopterygota</taxon>
        <taxon>Diptera</taxon>
        <taxon>Nematocera</taxon>
        <taxon>Culicoidea</taxon>
        <taxon>Culicidae</taxon>
        <taxon>Culicinae</taxon>
        <taxon>Aedini</taxon>
        <taxon>Aedes</taxon>
        <taxon>Stegomyia</taxon>
    </lineage>
</organism>
<dbReference type="AlphaFoldDB" id="A0A1S4FDQ7"/>
<feature type="transmembrane region" description="Helical" evidence="1">
    <location>
        <begin position="253"/>
        <end position="273"/>
    </location>
</feature>
<accession>A0A1S4FDQ7</accession>
<keyword evidence="1" id="KW-0472">Membrane</keyword>
<evidence type="ECO:0000256" key="1">
    <source>
        <dbReference type="SAM" id="Phobius"/>
    </source>
</evidence>
<dbReference type="OrthoDB" id="10311665at2759"/>
<reference evidence="2" key="3">
    <citation type="submission" date="2012-09" db="EMBL/GenBank/DDBJ databases">
        <authorList>
            <consortium name="VectorBase"/>
        </authorList>
    </citation>
    <scope>NUCLEOTIDE SEQUENCE</scope>
    <source>
        <strain evidence="2">Liverpool</strain>
    </source>
</reference>
<evidence type="ECO:0000313" key="3">
    <source>
        <dbReference type="Proteomes" id="UP000682892"/>
    </source>
</evidence>
<evidence type="ECO:0000313" key="2">
    <source>
        <dbReference type="EMBL" id="EAT41917.1"/>
    </source>
</evidence>
<keyword evidence="1" id="KW-0812">Transmembrane</keyword>